<protein>
    <submittedName>
        <fullName evidence="1">Uncharacterized protein</fullName>
    </submittedName>
</protein>
<organism evidence="1">
    <name type="scientific">Anguilla anguilla</name>
    <name type="common">European freshwater eel</name>
    <name type="synonym">Muraena anguilla</name>
    <dbReference type="NCBI Taxonomy" id="7936"/>
    <lineage>
        <taxon>Eukaryota</taxon>
        <taxon>Metazoa</taxon>
        <taxon>Chordata</taxon>
        <taxon>Craniata</taxon>
        <taxon>Vertebrata</taxon>
        <taxon>Euteleostomi</taxon>
        <taxon>Actinopterygii</taxon>
        <taxon>Neopterygii</taxon>
        <taxon>Teleostei</taxon>
        <taxon>Anguilliformes</taxon>
        <taxon>Anguillidae</taxon>
        <taxon>Anguilla</taxon>
    </lineage>
</organism>
<name>A0A0E9VTF6_ANGAN</name>
<dbReference type="EMBL" id="GBXM01027962">
    <property type="protein sequence ID" value="JAH80615.1"/>
    <property type="molecule type" value="Transcribed_RNA"/>
</dbReference>
<proteinExistence type="predicted"/>
<accession>A0A0E9VTF6</accession>
<evidence type="ECO:0000313" key="1">
    <source>
        <dbReference type="EMBL" id="JAH80615.1"/>
    </source>
</evidence>
<reference evidence="1" key="1">
    <citation type="submission" date="2014-11" db="EMBL/GenBank/DDBJ databases">
        <authorList>
            <person name="Amaro Gonzalez C."/>
        </authorList>
    </citation>
    <scope>NUCLEOTIDE SEQUENCE</scope>
</reference>
<dbReference type="AlphaFoldDB" id="A0A0E9VTF6"/>
<sequence length="39" mass="4335">MCVTTGTLIPAKHEQLTALTSLLSTKMGMPKLYVFDCKY</sequence>
<reference evidence="1" key="2">
    <citation type="journal article" date="2015" name="Fish Shellfish Immunol.">
        <title>Early steps in the European eel (Anguilla anguilla)-Vibrio vulnificus interaction in the gills: Role of the RtxA13 toxin.</title>
        <authorList>
            <person name="Callol A."/>
            <person name="Pajuelo D."/>
            <person name="Ebbesson L."/>
            <person name="Teles M."/>
            <person name="MacKenzie S."/>
            <person name="Amaro C."/>
        </authorList>
    </citation>
    <scope>NUCLEOTIDE SEQUENCE</scope>
</reference>